<comment type="caution">
    <text evidence="6">The sequence shown here is derived from an EMBL/GenBank/DDBJ whole genome shotgun (WGS) entry which is preliminary data.</text>
</comment>
<evidence type="ECO:0000313" key="6">
    <source>
        <dbReference type="EMBL" id="MUB64618.1"/>
    </source>
</evidence>
<accession>A0AAW9WIC1</accession>
<dbReference type="InterPro" id="IPR015424">
    <property type="entry name" value="PyrdxlP-dep_Trfase"/>
</dbReference>
<sequence>MKDNALWSAGISGDLLSRIGPLNIAYGDGIFLYDTNGKQYFDAMSGAWVVNTGHGRKEIANAMQEQAIRLGYILQEGYVNEPAQKLAEKIIQMLPEKITNCLFACGGSESIESAVKAVKQFYFMEGNYKKNKILSRQHSYHGATFGAMTFTGITGWRYPFGKGVPGARYTPHPYCYKCVHKNNVTGTCDLYCINEMKKIIQEEGADTIAAFIAEPISMSAGTAIPPRKYWEEVTKLCHKNNIFIILDEIITGFGRTGRWFGYEQWDIDADIIVLGKGLTGGYAPLSALTVSNTIYERLFTPGFIHGYTYSAHPVSCAAALKNLTILEDEKLVESVFEKGIYLKQLLEETISKYSFVGEIRTFGLLGTIELVRNKETKERMPSLFADDIKLSLLNHGVATRVGNQINLGPPFIITHREIEDLCWRIDCALSQIRKEDYY</sequence>
<dbReference type="AlphaFoldDB" id="A0AAW9WIC1"/>
<dbReference type="Gene3D" id="3.40.640.10">
    <property type="entry name" value="Type I PLP-dependent aspartate aminotransferase-like (Major domain)"/>
    <property type="match status" value="1"/>
</dbReference>
<dbReference type="GO" id="GO:0030170">
    <property type="term" value="F:pyridoxal phosphate binding"/>
    <property type="evidence" value="ECO:0007669"/>
    <property type="project" value="InterPro"/>
</dbReference>
<proteinExistence type="inferred from homology"/>
<keyword evidence="3" id="KW-0808">Transferase</keyword>
<dbReference type="RefSeq" id="WP_055650403.1">
    <property type="nucleotide sequence ID" value="NZ_CZAZ01000012.1"/>
</dbReference>
<dbReference type="SUPFAM" id="SSF53383">
    <property type="entry name" value="PLP-dependent transferases"/>
    <property type="match status" value="1"/>
</dbReference>
<dbReference type="FunFam" id="3.40.640.10:FF:000014">
    <property type="entry name" value="Adenosylmethionine-8-amino-7-oxononanoate aminotransferase, probable"/>
    <property type="match status" value="1"/>
</dbReference>
<dbReference type="PROSITE" id="PS00600">
    <property type="entry name" value="AA_TRANSFER_CLASS_3"/>
    <property type="match status" value="1"/>
</dbReference>
<dbReference type="EMBL" id="WNME01000010">
    <property type="protein sequence ID" value="MUB64618.1"/>
    <property type="molecule type" value="Genomic_DNA"/>
</dbReference>
<dbReference type="PANTHER" id="PTHR43094">
    <property type="entry name" value="AMINOTRANSFERASE"/>
    <property type="match status" value="1"/>
</dbReference>
<dbReference type="Pfam" id="PF00202">
    <property type="entry name" value="Aminotran_3"/>
    <property type="match status" value="1"/>
</dbReference>
<evidence type="ECO:0000256" key="4">
    <source>
        <dbReference type="ARBA" id="ARBA00022898"/>
    </source>
</evidence>
<gene>
    <name evidence="6" type="ORF">GNE07_16420</name>
</gene>
<keyword evidence="4 5" id="KW-0663">Pyridoxal phosphate</keyword>
<comment type="similarity">
    <text evidence="1 5">Belongs to the class-III pyridoxal-phosphate-dependent aminotransferase family.</text>
</comment>
<dbReference type="PANTHER" id="PTHR43094:SF1">
    <property type="entry name" value="AMINOTRANSFERASE CLASS-III"/>
    <property type="match status" value="1"/>
</dbReference>
<protein>
    <submittedName>
        <fullName evidence="6">Aminotransferase class III-fold pyridoxal phosphate-dependent enzyme</fullName>
    </submittedName>
</protein>
<reference evidence="6 7" key="1">
    <citation type="submission" date="2019-09" db="EMBL/GenBank/DDBJ databases">
        <title>Draft genome sequencing of Hungatella hathewayi 123Y-2.</title>
        <authorList>
            <person name="Lv Q."/>
            <person name="Li S."/>
        </authorList>
    </citation>
    <scope>NUCLEOTIDE SEQUENCE [LARGE SCALE GENOMIC DNA]</scope>
    <source>
        <strain evidence="6 7">123Y-2</strain>
    </source>
</reference>
<evidence type="ECO:0000256" key="5">
    <source>
        <dbReference type="RuleBase" id="RU003560"/>
    </source>
</evidence>
<dbReference type="InterPro" id="IPR005814">
    <property type="entry name" value="Aminotrans_3"/>
</dbReference>
<dbReference type="Gene3D" id="3.90.1150.10">
    <property type="entry name" value="Aspartate Aminotransferase, domain 1"/>
    <property type="match status" value="1"/>
</dbReference>
<keyword evidence="2 6" id="KW-0032">Aminotransferase</keyword>
<evidence type="ECO:0000313" key="7">
    <source>
        <dbReference type="Proteomes" id="UP000434223"/>
    </source>
</evidence>
<dbReference type="InterPro" id="IPR015421">
    <property type="entry name" value="PyrdxlP-dep_Trfase_major"/>
</dbReference>
<name>A0AAW9WIC1_9FIRM</name>
<dbReference type="InterPro" id="IPR015422">
    <property type="entry name" value="PyrdxlP-dep_Trfase_small"/>
</dbReference>
<dbReference type="Proteomes" id="UP000434223">
    <property type="component" value="Unassembled WGS sequence"/>
</dbReference>
<dbReference type="InterPro" id="IPR049704">
    <property type="entry name" value="Aminotrans_3_PPA_site"/>
</dbReference>
<dbReference type="PIRSF" id="PIRSF000521">
    <property type="entry name" value="Transaminase_4ab_Lys_Orn"/>
    <property type="match status" value="1"/>
</dbReference>
<dbReference type="CDD" id="cd00610">
    <property type="entry name" value="OAT_like"/>
    <property type="match status" value="1"/>
</dbReference>
<evidence type="ECO:0000256" key="1">
    <source>
        <dbReference type="ARBA" id="ARBA00008954"/>
    </source>
</evidence>
<organism evidence="6 7">
    <name type="scientific">Hungatella hathewayi</name>
    <dbReference type="NCBI Taxonomy" id="154046"/>
    <lineage>
        <taxon>Bacteria</taxon>
        <taxon>Bacillati</taxon>
        <taxon>Bacillota</taxon>
        <taxon>Clostridia</taxon>
        <taxon>Lachnospirales</taxon>
        <taxon>Lachnospiraceae</taxon>
        <taxon>Hungatella</taxon>
    </lineage>
</organism>
<evidence type="ECO:0000256" key="3">
    <source>
        <dbReference type="ARBA" id="ARBA00022679"/>
    </source>
</evidence>
<evidence type="ECO:0000256" key="2">
    <source>
        <dbReference type="ARBA" id="ARBA00022576"/>
    </source>
</evidence>
<dbReference type="GO" id="GO:0008483">
    <property type="term" value="F:transaminase activity"/>
    <property type="evidence" value="ECO:0007669"/>
    <property type="project" value="UniProtKB-KW"/>
</dbReference>